<dbReference type="InterPro" id="IPR050541">
    <property type="entry name" value="LRR_TM_domain-containing"/>
</dbReference>
<evidence type="ECO:0000256" key="4">
    <source>
        <dbReference type="SAM" id="MobiDB-lite"/>
    </source>
</evidence>
<dbReference type="SUPFAM" id="SSF52058">
    <property type="entry name" value="L domain-like"/>
    <property type="match status" value="1"/>
</dbReference>
<evidence type="ECO:0000256" key="2">
    <source>
        <dbReference type="ARBA" id="ARBA00022729"/>
    </source>
</evidence>
<name>A0A7R9KK05_9ACAR</name>
<keyword evidence="6" id="KW-1185">Reference proteome</keyword>
<dbReference type="PANTHER" id="PTHR24369:SF210">
    <property type="entry name" value="CHAOPTIN-RELATED"/>
    <property type="match status" value="1"/>
</dbReference>
<feature type="region of interest" description="Disordered" evidence="4">
    <location>
        <begin position="303"/>
        <end position="322"/>
    </location>
</feature>
<protein>
    <submittedName>
        <fullName evidence="5">Uncharacterized protein</fullName>
    </submittedName>
</protein>
<dbReference type="PANTHER" id="PTHR24369">
    <property type="entry name" value="ANTIGEN BSP, PUTATIVE-RELATED"/>
    <property type="match status" value="1"/>
</dbReference>
<evidence type="ECO:0000313" key="6">
    <source>
        <dbReference type="Proteomes" id="UP000759131"/>
    </source>
</evidence>
<gene>
    <name evidence="5" type="ORF">OSB1V03_LOCUS3791</name>
</gene>
<sequence length="322" mass="36213">MGETLAFHLDQNPLTLQIKANLDQLATLTVDEIEVICGDDITDTSIKRTFNEIKVKTYLDTFELYDNHLITGLPDYIFHDVSFKTMNVFNVKTLTMVGENAFASSVNTTTSLRISSCSLKSSEFLFKAISQLVRLTSVDLSDNQLEEIKDNAFGSNQHLLTMVLLDRNRLKTLVNGSQYNPIRIYVKLNQIAQIGDQAFAGLNRPVTLDLSFNNLTQLTANTFAHMLSYEPSKIIIKGNHVNCVCGLQWVYVNSTIRPKMSGPLRCDDKRYFSSLNDIDFKNCTNDHAKSTAPVTEAQGYCRATTESRANRRTDRPGVCQRS</sequence>
<keyword evidence="2" id="KW-0732">Signal</keyword>
<dbReference type="InterPro" id="IPR003591">
    <property type="entry name" value="Leu-rich_rpt_typical-subtyp"/>
</dbReference>
<dbReference type="EMBL" id="CAJPIZ010001605">
    <property type="protein sequence ID" value="CAG2103765.1"/>
    <property type="molecule type" value="Genomic_DNA"/>
</dbReference>
<evidence type="ECO:0000313" key="5">
    <source>
        <dbReference type="EMBL" id="CAD7623335.1"/>
    </source>
</evidence>
<dbReference type="Proteomes" id="UP000759131">
    <property type="component" value="Unassembled WGS sequence"/>
</dbReference>
<keyword evidence="3" id="KW-0677">Repeat</keyword>
<reference evidence="5" key="1">
    <citation type="submission" date="2020-11" db="EMBL/GenBank/DDBJ databases">
        <authorList>
            <person name="Tran Van P."/>
        </authorList>
    </citation>
    <scope>NUCLEOTIDE SEQUENCE</scope>
</reference>
<evidence type="ECO:0000256" key="3">
    <source>
        <dbReference type="ARBA" id="ARBA00022737"/>
    </source>
</evidence>
<dbReference type="Pfam" id="PF00560">
    <property type="entry name" value="LRR_1"/>
    <property type="match status" value="1"/>
</dbReference>
<dbReference type="InterPro" id="IPR001611">
    <property type="entry name" value="Leu-rich_rpt"/>
</dbReference>
<dbReference type="Gene3D" id="3.80.10.10">
    <property type="entry name" value="Ribonuclease Inhibitor"/>
    <property type="match status" value="1"/>
</dbReference>
<dbReference type="GO" id="GO:0005886">
    <property type="term" value="C:plasma membrane"/>
    <property type="evidence" value="ECO:0007669"/>
    <property type="project" value="TreeGrafter"/>
</dbReference>
<proteinExistence type="predicted"/>
<dbReference type="AlphaFoldDB" id="A0A7R9KK05"/>
<dbReference type="InterPro" id="IPR032675">
    <property type="entry name" value="LRR_dom_sf"/>
</dbReference>
<dbReference type="OrthoDB" id="6512839at2759"/>
<keyword evidence="1" id="KW-0433">Leucine-rich repeat</keyword>
<dbReference type="EMBL" id="OC856180">
    <property type="protein sequence ID" value="CAD7623335.1"/>
    <property type="molecule type" value="Genomic_DNA"/>
</dbReference>
<evidence type="ECO:0000256" key="1">
    <source>
        <dbReference type="ARBA" id="ARBA00022614"/>
    </source>
</evidence>
<organism evidence="5">
    <name type="scientific">Medioppia subpectinata</name>
    <dbReference type="NCBI Taxonomy" id="1979941"/>
    <lineage>
        <taxon>Eukaryota</taxon>
        <taxon>Metazoa</taxon>
        <taxon>Ecdysozoa</taxon>
        <taxon>Arthropoda</taxon>
        <taxon>Chelicerata</taxon>
        <taxon>Arachnida</taxon>
        <taxon>Acari</taxon>
        <taxon>Acariformes</taxon>
        <taxon>Sarcoptiformes</taxon>
        <taxon>Oribatida</taxon>
        <taxon>Brachypylina</taxon>
        <taxon>Oppioidea</taxon>
        <taxon>Oppiidae</taxon>
        <taxon>Medioppia</taxon>
    </lineage>
</organism>
<accession>A0A7R9KK05</accession>
<dbReference type="SMART" id="SM00369">
    <property type="entry name" value="LRR_TYP"/>
    <property type="match status" value="2"/>
</dbReference>